<evidence type="ECO:0000313" key="1">
    <source>
        <dbReference type="EMBL" id="GAA1138593.1"/>
    </source>
</evidence>
<dbReference type="RefSeq" id="WP_343907158.1">
    <property type="nucleotide sequence ID" value="NZ_BAAAJE010000006.1"/>
</dbReference>
<name>A0ABN1UC07_9ACTN</name>
<gene>
    <name evidence="1" type="ORF">GCM10009606_17950</name>
</gene>
<dbReference type="Proteomes" id="UP001499979">
    <property type="component" value="Unassembled WGS sequence"/>
</dbReference>
<proteinExistence type="predicted"/>
<accession>A0ABN1UC07</accession>
<dbReference type="EMBL" id="BAAAJE010000006">
    <property type="protein sequence ID" value="GAA1138593.1"/>
    <property type="molecule type" value="Genomic_DNA"/>
</dbReference>
<organism evidence="1 2">
    <name type="scientific">Nocardioides aquiterrae</name>
    <dbReference type="NCBI Taxonomy" id="203799"/>
    <lineage>
        <taxon>Bacteria</taxon>
        <taxon>Bacillati</taxon>
        <taxon>Actinomycetota</taxon>
        <taxon>Actinomycetes</taxon>
        <taxon>Propionibacteriales</taxon>
        <taxon>Nocardioidaceae</taxon>
        <taxon>Nocardioides</taxon>
    </lineage>
</organism>
<protein>
    <submittedName>
        <fullName evidence="1">Uncharacterized protein</fullName>
    </submittedName>
</protein>
<keyword evidence="2" id="KW-1185">Reference proteome</keyword>
<evidence type="ECO:0000313" key="2">
    <source>
        <dbReference type="Proteomes" id="UP001499979"/>
    </source>
</evidence>
<sequence>MSGITHPDTARVLRDIAGERERQVNKNWTRDHDDHHDTDTLVRLSASYARRQGKGKAPGYFDRERLVQAAALLVAAVEAMDRREARDVE</sequence>
<reference evidence="1 2" key="1">
    <citation type="journal article" date="2019" name="Int. J. Syst. Evol. Microbiol.">
        <title>The Global Catalogue of Microorganisms (GCM) 10K type strain sequencing project: providing services to taxonomists for standard genome sequencing and annotation.</title>
        <authorList>
            <consortium name="The Broad Institute Genomics Platform"/>
            <consortium name="The Broad Institute Genome Sequencing Center for Infectious Disease"/>
            <person name="Wu L."/>
            <person name="Ma J."/>
        </authorList>
    </citation>
    <scope>NUCLEOTIDE SEQUENCE [LARGE SCALE GENOMIC DNA]</scope>
    <source>
        <strain evidence="1 2">JCM 11813</strain>
    </source>
</reference>
<comment type="caution">
    <text evidence="1">The sequence shown here is derived from an EMBL/GenBank/DDBJ whole genome shotgun (WGS) entry which is preliminary data.</text>
</comment>